<protein>
    <submittedName>
        <fullName evidence="4">Uncharacterized protein</fullName>
    </submittedName>
</protein>
<proteinExistence type="predicted"/>
<feature type="signal peptide" evidence="2">
    <location>
        <begin position="1"/>
        <end position="20"/>
    </location>
</feature>
<dbReference type="AlphaFoldDB" id="A0A914Q438"/>
<evidence type="ECO:0000256" key="2">
    <source>
        <dbReference type="SAM" id="SignalP"/>
    </source>
</evidence>
<evidence type="ECO:0000313" key="4">
    <source>
        <dbReference type="WBParaSite" id="PDA_v2.g23682.t1"/>
    </source>
</evidence>
<organism evidence="3 4">
    <name type="scientific">Panagrolaimus davidi</name>
    <dbReference type="NCBI Taxonomy" id="227884"/>
    <lineage>
        <taxon>Eukaryota</taxon>
        <taxon>Metazoa</taxon>
        <taxon>Ecdysozoa</taxon>
        <taxon>Nematoda</taxon>
        <taxon>Chromadorea</taxon>
        <taxon>Rhabditida</taxon>
        <taxon>Tylenchina</taxon>
        <taxon>Panagrolaimomorpha</taxon>
        <taxon>Panagrolaimoidea</taxon>
        <taxon>Panagrolaimidae</taxon>
        <taxon>Panagrolaimus</taxon>
    </lineage>
</organism>
<reference evidence="4" key="1">
    <citation type="submission" date="2022-11" db="UniProtKB">
        <authorList>
            <consortium name="WormBaseParasite"/>
        </authorList>
    </citation>
    <scope>IDENTIFICATION</scope>
</reference>
<accession>A0A914Q438</accession>
<name>A0A914Q438_9BILA</name>
<keyword evidence="1" id="KW-1133">Transmembrane helix</keyword>
<feature type="transmembrane region" description="Helical" evidence="1">
    <location>
        <begin position="98"/>
        <end position="121"/>
    </location>
</feature>
<feature type="chain" id="PRO_5037009866" evidence="2">
    <location>
        <begin position="21"/>
        <end position="147"/>
    </location>
</feature>
<keyword evidence="1" id="KW-0472">Membrane</keyword>
<dbReference type="WBParaSite" id="PDA_v2.g23682.t1">
    <property type="protein sequence ID" value="PDA_v2.g23682.t1"/>
    <property type="gene ID" value="PDA_v2.g23682"/>
</dbReference>
<sequence length="147" mass="17080">MLYLVLFAICFSILIDFVNALSRDRNGWSCWFKTYDNCPEECPIDDCDKPIFFNLGQCDKYPKGRFPKKCRCDYYNQGNCPTLWCDYDECDGYVKFAWYWYLVIVGVILGIIALIIVIVCIRASMSRKRANRPPQDAQPTVVATVRV</sequence>
<evidence type="ECO:0000256" key="1">
    <source>
        <dbReference type="SAM" id="Phobius"/>
    </source>
</evidence>
<evidence type="ECO:0000313" key="3">
    <source>
        <dbReference type="Proteomes" id="UP000887578"/>
    </source>
</evidence>
<keyword evidence="1" id="KW-0812">Transmembrane</keyword>
<dbReference type="Proteomes" id="UP000887578">
    <property type="component" value="Unplaced"/>
</dbReference>
<keyword evidence="3" id="KW-1185">Reference proteome</keyword>
<keyword evidence="2" id="KW-0732">Signal</keyword>